<evidence type="ECO:0000313" key="1">
    <source>
        <dbReference type="EMBL" id="CAH1977720.1"/>
    </source>
</evidence>
<keyword evidence="2" id="KW-1185">Reference proteome</keyword>
<dbReference type="EMBL" id="CAKOFQ010006864">
    <property type="protein sequence ID" value="CAH1977720.1"/>
    <property type="molecule type" value="Genomic_DNA"/>
</dbReference>
<comment type="caution">
    <text evidence="1">The sequence shown here is derived from an EMBL/GenBank/DDBJ whole genome shotgun (WGS) entry which is preliminary data.</text>
</comment>
<evidence type="ECO:0000313" key="2">
    <source>
        <dbReference type="Proteomes" id="UP001152888"/>
    </source>
</evidence>
<dbReference type="AlphaFoldDB" id="A0A9P0KST0"/>
<protein>
    <submittedName>
        <fullName evidence="1">Uncharacterized protein</fullName>
    </submittedName>
</protein>
<organism evidence="1 2">
    <name type="scientific">Acanthoscelides obtectus</name>
    <name type="common">Bean weevil</name>
    <name type="synonym">Bruchus obtectus</name>
    <dbReference type="NCBI Taxonomy" id="200917"/>
    <lineage>
        <taxon>Eukaryota</taxon>
        <taxon>Metazoa</taxon>
        <taxon>Ecdysozoa</taxon>
        <taxon>Arthropoda</taxon>
        <taxon>Hexapoda</taxon>
        <taxon>Insecta</taxon>
        <taxon>Pterygota</taxon>
        <taxon>Neoptera</taxon>
        <taxon>Endopterygota</taxon>
        <taxon>Coleoptera</taxon>
        <taxon>Polyphaga</taxon>
        <taxon>Cucujiformia</taxon>
        <taxon>Chrysomeloidea</taxon>
        <taxon>Chrysomelidae</taxon>
        <taxon>Bruchinae</taxon>
        <taxon>Bruchini</taxon>
        <taxon>Acanthoscelides</taxon>
    </lineage>
</organism>
<reference evidence="1" key="1">
    <citation type="submission" date="2022-03" db="EMBL/GenBank/DDBJ databases">
        <authorList>
            <person name="Sayadi A."/>
        </authorList>
    </citation>
    <scope>NUCLEOTIDE SEQUENCE</scope>
</reference>
<name>A0A9P0KST0_ACAOB</name>
<dbReference type="Proteomes" id="UP001152888">
    <property type="component" value="Unassembled WGS sequence"/>
</dbReference>
<sequence>MRQLRKASITSIQVLGMVMDRLRKYWESVWREFQGKHTTWLQRWEDMRRIHR</sequence>
<accession>A0A9P0KST0</accession>
<gene>
    <name evidence="1" type="ORF">ACAOBT_LOCUS12846</name>
</gene>
<proteinExistence type="predicted"/>